<feature type="chain" id="PRO_5041244187" evidence="1">
    <location>
        <begin position="20"/>
        <end position="383"/>
    </location>
</feature>
<dbReference type="EMBL" id="CATQJA010002709">
    <property type="protein sequence ID" value="CAJ0586666.1"/>
    <property type="molecule type" value="Genomic_DNA"/>
</dbReference>
<dbReference type="GO" id="GO:0006644">
    <property type="term" value="P:phospholipid metabolic process"/>
    <property type="evidence" value="ECO:0007669"/>
    <property type="project" value="TreeGrafter"/>
</dbReference>
<proteinExistence type="predicted"/>
<dbReference type="PANTHER" id="PTHR21325:SF31">
    <property type="entry name" value="GH22081P-RELATED"/>
    <property type="match status" value="1"/>
</dbReference>
<keyword evidence="1" id="KW-0732">Signal</keyword>
<dbReference type="InterPro" id="IPR036514">
    <property type="entry name" value="SGNH_hydro_sf"/>
</dbReference>
<protein>
    <submittedName>
        <fullName evidence="2">Uncharacterized protein</fullName>
    </submittedName>
</protein>
<dbReference type="Gene3D" id="3.40.50.1110">
    <property type="entry name" value="SGNH hydrolase"/>
    <property type="match status" value="1"/>
</dbReference>
<organism evidence="2 3">
    <name type="scientific">Mesorhabditis spiculigera</name>
    <dbReference type="NCBI Taxonomy" id="96644"/>
    <lineage>
        <taxon>Eukaryota</taxon>
        <taxon>Metazoa</taxon>
        <taxon>Ecdysozoa</taxon>
        <taxon>Nematoda</taxon>
        <taxon>Chromadorea</taxon>
        <taxon>Rhabditida</taxon>
        <taxon>Rhabditina</taxon>
        <taxon>Rhabditomorpha</taxon>
        <taxon>Rhabditoidea</taxon>
        <taxon>Rhabditidae</taxon>
        <taxon>Mesorhabditinae</taxon>
        <taxon>Mesorhabditis</taxon>
    </lineage>
</organism>
<dbReference type="InterPro" id="IPR035547">
    <property type="entry name" value="Phospholipase_B"/>
</dbReference>
<evidence type="ECO:0000313" key="3">
    <source>
        <dbReference type="Proteomes" id="UP001177023"/>
    </source>
</evidence>
<dbReference type="InterPro" id="IPR001087">
    <property type="entry name" value="GDSL"/>
</dbReference>
<dbReference type="GO" id="GO:0004620">
    <property type="term" value="F:phospholipase activity"/>
    <property type="evidence" value="ECO:0007669"/>
    <property type="project" value="InterPro"/>
</dbReference>
<name>A0AA36DHX7_9BILA</name>
<dbReference type="Pfam" id="PF00657">
    <property type="entry name" value="Lipase_GDSL"/>
    <property type="match status" value="1"/>
</dbReference>
<dbReference type="Proteomes" id="UP001177023">
    <property type="component" value="Unassembled WGS sequence"/>
</dbReference>
<evidence type="ECO:0000313" key="2">
    <source>
        <dbReference type="EMBL" id="CAJ0586666.1"/>
    </source>
</evidence>
<keyword evidence="3" id="KW-1185">Reference proteome</keyword>
<feature type="non-terminal residue" evidence="2">
    <location>
        <position position="1"/>
    </location>
</feature>
<dbReference type="PANTHER" id="PTHR21325">
    <property type="entry name" value="PHOSPHOLIPASE B, PLB1"/>
    <property type="match status" value="1"/>
</dbReference>
<dbReference type="CDD" id="cd01824">
    <property type="entry name" value="Phospholipase_B_like"/>
    <property type="match status" value="1"/>
</dbReference>
<reference evidence="2" key="1">
    <citation type="submission" date="2023-06" db="EMBL/GenBank/DDBJ databases">
        <authorList>
            <person name="Delattre M."/>
        </authorList>
    </citation>
    <scope>NUCLEOTIDE SEQUENCE</scope>
    <source>
        <strain evidence="2">AF72</strain>
    </source>
</reference>
<feature type="signal peptide" evidence="1">
    <location>
        <begin position="1"/>
        <end position="19"/>
    </location>
</feature>
<evidence type="ECO:0000256" key="1">
    <source>
        <dbReference type="SAM" id="SignalP"/>
    </source>
</evidence>
<dbReference type="AlphaFoldDB" id="A0AA36DHX7"/>
<accession>A0AA36DHX7</accession>
<comment type="caution">
    <text evidence="2">The sequence shown here is derived from an EMBL/GenBank/DDBJ whole genome shotgun (WGS) entry which is preliminary data.</text>
</comment>
<dbReference type="FunFam" id="3.40.50.1110:FF:000017">
    <property type="entry name" value="Protein CBG05119"/>
    <property type="match status" value="1"/>
</dbReference>
<sequence>MAPLRAVVSLFLLLRLVENVPSLGDPNYSCDPKLMAPSATVPKNVNQVRPADIKVIGVLGDSLTAANGAGAPRSDPLAIVLQYRGLSFHGGGQLELEQQITIPNILKKYNPKLFGHSVGTGSENVWETARLNAGIPGAKSLPGGNNLTGQAMDLVQKIKYHSDTIDIKNDWKLISIFIGGNDVCGWCTHPYNDGDTSPQSYAEGIRNAVKVLKDNLPRTIVQLMGFMHMDLLRQIDNGQFFCQALHVFECHCEADQVSDDDLRNVSISYQIEAQKIEDSQMFDGDDFTFVIQPWFEEVDKIPHVKNESILDFFAPDCFHFSQLGHSIVAHNLWNNMLEPVGQKTRYMPLDLYEPHLSCPDPKCPFYRTHKNSQNCQMTPSALD</sequence>
<dbReference type="SUPFAM" id="SSF52266">
    <property type="entry name" value="SGNH hydrolase"/>
    <property type="match status" value="1"/>
</dbReference>
<dbReference type="InterPro" id="IPR038885">
    <property type="entry name" value="PLB1"/>
</dbReference>
<gene>
    <name evidence="2" type="ORF">MSPICULIGERA_LOCUS24658</name>
</gene>